<dbReference type="PANTHER" id="PTHR43709">
    <property type="entry name" value="ACONITATE ISOMERASE-RELATED"/>
    <property type="match status" value="1"/>
</dbReference>
<sequence>MGGGISSLSKICVVSPSKRPSAQIDFTFAQVAMKDNRIDYSGNCGNMSSIIRPFAVDTGLLQTRRKFWFGNRDIDVRVTDAGNPCIFVSARDVGVDGILLPDEIEKCPGLLDRLESIRKEAAVAINGY</sequence>
<dbReference type="GO" id="GO:0016853">
    <property type="term" value="F:isomerase activity"/>
    <property type="evidence" value="ECO:0007669"/>
    <property type="project" value="UniProtKB-KW"/>
</dbReference>
<dbReference type="OrthoDB" id="10267539at2759"/>
<dbReference type="InterPro" id="IPR007400">
    <property type="entry name" value="PrpF-like"/>
</dbReference>
<reference evidence="3 4" key="1">
    <citation type="journal article" date="2015" name="Environ. Microbiol.">
        <title>Metagenome sequence of Elaphomyces granulatus from sporocarp tissue reveals Ascomycota ectomycorrhizal fingerprints of genome expansion and a Proteobacteria-rich microbiome.</title>
        <authorList>
            <person name="Quandt C.A."/>
            <person name="Kohler A."/>
            <person name="Hesse C.N."/>
            <person name="Sharpton T.J."/>
            <person name="Martin F."/>
            <person name="Spatafora J.W."/>
        </authorList>
    </citation>
    <scope>NUCLEOTIDE SEQUENCE [LARGE SCALE GENOMIC DNA]</scope>
    <source>
        <strain evidence="3 4">OSC145934</strain>
    </source>
</reference>
<evidence type="ECO:0000256" key="2">
    <source>
        <dbReference type="ARBA" id="ARBA00023235"/>
    </source>
</evidence>
<organism evidence="3 4">
    <name type="scientific">Elaphomyces granulatus</name>
    <dbReference type="NCBI Taxonomy" id="519963"/>
    <lineage>
        <taxon>Eukaryota</taxon>
        <taxon>Fungi</taxon>
        <taxon>Dikarya</taxon>
        <taxon>Ascomycota</taxon>
        <taxon>Pezizomycotina</taxon>
        <taxon>Eurotiomycetes</taxon>
        <taxon>Eurotiomycetidae</taxon>
        <taxon>Eurotiales</taxon>
        <taxon>Elaphomycetaceae</taxon>
        <taxon>Elaphomyces</taxon>
    </lineage>
</organism>
<dbReference type="AlphaFoldDB" id="A0A232LZT3"/>
<comment type="similarity">
    <text evidence="1">Belongs to the PrpF family.</text>
</comment>
<evidence type="ECO:0000313" key="4">
    <source>
        <dbReference type="Proteomes" id="UP000243515"/>
    </source>
</evidence>
<dbReference type="EMBL" id="NPHW01003394">
    <property type="protein sequence ID" value="OXV09670.1"/>
    <property type="molecule type" value="Genomic_DNA"/>
</dbReference>
<dbReference type="Gene3D" id="3.10.310.10">
    <property type="entry name" value="Diaminopimelate Epimerase, Chain A, domain 1"/>
    <property type="match status" value="1"/>
</dbReference>
<proteinExistence type="inferred from homology"/>
<protein>
    <submittedName>
        <fullName evidence="3">Uncharacterized protein</fullName>
    </submittedName>
</protein>
<keyword evidence="2" id="KW-0413">Isomerase</keyword>
<comment type="caution">
    <text evidence="3">The sequence shown here is derived from an EMBL/GenBank/DDBJ whole genome shotgun (WGS) entry which is preliminary data.</text>
</comment>
<evidence type="ECO:0000313" key="3">
    <source>
        <dbReference type="EMBL" id="OXV09670.1"/>
    </source>
</evidence>
<dbReference type="Proteomes" id="UP000243515">
    <property type="component" value="Unassembled WGS sequence"/>
</dbReference>
<evidence type="ECO:0000256" key="1">
    <source>
        <dbReference type="ARBA" id="ARBA00007673"/>
    </source>
</evidence>
<name>A0A232LZT3_9EURO</name>
<keyword evidence="4" id="KW-1185">Reference proteome</keyword>
<dbReference type="PANTHER" id="PTHR43709:SF2">
    <property type="entry name" value="DUF453 DOMAIN PROTEIN (AFU_ORTHOLOGUE AFUA_6G00360)"/>
    <property type="match status" value="1"/>
</dbReference>
<accession>A0A232LZT3</accession>
<dbReference type="Pfam" id="PF04303">
    <property type="entry name" value="PrpF"/>
    <property type="match status" value="2"/>
</dbReference>
<gene>
    <name evidence="3" type="ORF">Egran_02564</name>
</gene>
<dbReference type="SUPFAM" id="SSF54506">
    <property type="entry name" value="Diaminopimelate epimerase-like"/>
    <property type="match status" value="2"/>
</dbReference>